<gene>
    <name evidence="2" type="ORF">FCM35_KLT21177</name>
</gene>
<dbReference type="EMBL" id="SWLB01000009">
    <property type="protein sequence ID" value="KAF3334573.1"/>
    <property type="molecule type" value="Genomic_DNA"/>
</dbReference>
<feature type="region of interest" description="Disordered" evidence="1">
    <location>
        <begin position="1"/>
        <end position="94"/>
    </location>
</feature>
<accession>A0A833VTI5</accession>
<feature type="compositionally biased region" description="Polar residues" evidence="1">
    <location>
        <begin position="46"/>
        <end position="60"/>
    </location>
</feature>
<reference evidence="2" key="1">
    <citation type="submission" date="2020-01" db="EMBL/GenBank/DDBJ databases">
        <title>Genome sequence of Kobresia littledalei, the first chromosome-level genome in the family Cyperaceae.</title>
        <authorList>
            <person name="Qu G."/>
        </authorList>
    </citation>
    <scope>NUCLEOTIDE SEQUENCE</scope>
    <source>
        <strain evidence="2">C.B.Clarke</strain>
        <tissue evidence="2">Leaf</tissue>
    </source>
</reference>
<organism evidence="2 3">
    <name type="scientific">Carex littledalei</name>
    <dbReference type="NCBI Taxonomy" id="544730"/>
    <lineage>
        <taxon>Eukaryota</taxon>
        <taxon>Viridiplantae</taxon>
        <taxon>Streptophyta</taxon>
        <taxon>Embryophyta</taxon>
        <taxon>Tracheophyta</taxon>
        <taxon>Spermatophyta</taxon>
        <taxon>Magnoliopsida</taxon>
        <taxon>Liliopsida</taxon>
        <taxon>Poales</taxon>
        <taxon>Cyperaceae</taxon>
        <taxon>Cyperoideae</taxon>
        <taxon>Cariceae</taxon>
        <taxon>Carex</taxon>
        <taxon>Carex subgen. Euthyceras</taxon>
    </lineage>
</organism>
<sequence length="135" mass="14744">MFSGSDQPPTVRSSRRRRRVHTGGSSIEGEPSPPSPRSDLSLLTLQMTISLYNSTTMNPSHRSRRRRSVPTGGTSTEGTPSPSSPPQSDATSARSLAAALWKMHLASDFHLQVELSDKYESKSVSFDLQTSRIVT</sequence>
<dbReference type="Proteomes" id="UP000623129">
    <property type="component" value="Unassembled WGS sequence"/>
</dbReference>
<keyword evidence="3" id="KW-1185">Reference proteome</keyword>
<name>A0A833VTI5_9POAL</name>
<feature type="compositionally biased region" description="Polar residues" evidence="1">
    <location>
        <begin position="1"/>
        <end position="11"/>
    </location>
</feature>
<evidence type="ECO:0000256" key="1">
    <source>
        <dbReference type="SAM" id="MobiDB-lite"/>
    </source>
</evidence>
<evidence type="ECO:0000313" key="3">
    <source>
        <dbReference type="Proteomes" id="UP000623129"/>
    </source>
</evidence>
<protein>
    <submittedName>
        <fullName evidence="2">Uncharacterized protein</fullName>
    </submittedName>
</protein>
<feature type="compositionally biased region" description="Low complexity" evidence="1">
    <location>
        <begin position="69"/>
        <end position="92"/>
    </location>
</feature>
<dbReference type="AlphaFoldDB" id="A0A833VTI5"/>
<proteinExistence type="predicted"/>
<evidence type="ECO:0000313" key="2">
    <source>
        <dbReference type="EMBL" id="KAF3334573.1"/>
    </source>
</evidence>
<comment type="caution">
    <text evidence="2">The sequence shown here is derived from an EMBL/GenBank/DDBJ whole genome shotgun (WGS) entry which is preliminary data.</text>
</comment>